<dbReference type="EMBL" id="PDLM01000018">
    <property type="protein sequence ID" value="RDW58205.1"/>
    <property type="molecule type" value="Genomic_DNA"/>
</dbReference>
<dbReference type="Pfam" id="PF03443">
    <property type="entry name" value="AA9"/>
    <property type="match status" value="1"/>
</dbReference>
<name>A0A3D8Q8P3_9HELO</name>
<comment type="catalytic activity">
    <reaction evidence="14">
        <text>[(1-&gt;4)-beta-D-glucosyl]n+m + reduced acceptor + O2 = 4-dehydro-beta-D-glucosyl-[(1-&gt;4)-beta-D-glucosyl]n-1 + [(1-&gt;4)-beta-D-glucosyl]m + acceptor + H2O.</text>
        <dbReference type="EC" id="1.14.99.56"/>
    </reaction>
</comment>
<evidence type="ECO:0000256" key="11">
    <source>
        <dbReference type="ARBA" id="ARBA00023277"/>
    </source>
</evidence>
<dbReference type="InterPro" id="IPR049892">
    <property type="entry name" value="AA9"/>
</dbReference>
<dbReference type="GO" id="GO:0046872">
    <property type="term" value="F:metal ion binding"/>
    <property type="evidence" value="ECO:0007669"/>
    <property type="project" value="UniProtKB-KW"/>
</dbReference>
<comment type="similarity">
    <text evidence="13">Belongs to the polysaccharide monooxygenase AA9 family.</text>
</comment>
<comment type="subcellular location">
    <subcellularLocation>
        <location evidence="2">Secreted</location>
    </subcellularLocation>
</comment>
<keyword evidence="7" id="KW-0186">Copper</keyword>
<evidence type="ECO:0000256" key="4">
    <source>
        <dbReference type="ARBA" id="ARBA00022723"/>
    </source>
</evidence>
<dbReference type="Gene3D" id="2.70.50.70">
    <property type="match status" value="1"/>
</dbReference>
<evidence type="ECO:0000256" key="5">
    <source>
        <dbReference type="ARBA" id="ARBA00023001"/>
    </source>
</evidence>
<gene>
    <name evidence="18" type="ORF">BP6252_13616</name>
</gene>
<dbReference type="EC" id="1.14.99.56" evidence="15"/>
<dbReference type="CDD" id="cd21175">
    <property type="entry name" value="LPMO_AA9"/>
    <property type="match status" value="1"/>
</dbReference>
<dbReference type="GO" id="GO:0005576">
    <property type="term" value="C:extracellular region"/>
    <property type="evidence" value="ECO:0007669"/>
    <property type="project" value="UniProtKB-SubCell"/>
</dbReference>
<evidence type="ECO:0000256" key="9">
    <source>
        <dbReference type="ARBA" id="ARBA00023157"/>
    </source>
</evidence>
<dbReference type="InterPro" id="IPR005103">
    <property type="entry name" value="AA9_LPMO"/>
</dbReference>
<dbReference type="Proteomes" id="UP000256645">
    <property type="component" value="Unassembled WGS sequence"/>
</dbReference>
<keyword evidence="10" id="KW-0325">Glycoprotein</keyword>
<dbReference type="PANTHER" id="PTHR33353:SF6">
    <property type="entry name" value="ENDOGLUCANASE IV"/>
    <property type="match status" value="1"/>
</dbReference>
<evidence type="ECO:0000256" key="14">
    <source>
        <dbReference type="ARBA" id="ARBA00045077"/>
    </source>
</evidence>
<evidence type="ECO:0000256" key="13">
    <source>
        <dbReference type="ARBA" id="ARBA00044502"/>
    </source>
</evidence>
<dbReference type="OrthoDB" id="4849160at2759"/>
<keyword evidence="19" id="KW-1185">Reference proteome</keyword>
<proteinExistence type="inferred from homology"/>
<evidence type="ECO:0000313" key="18">
    <source>
        <dbReference type="EMBL" id="RDW58205.1"/>
    </source>
</evidence>
<evidence type="ECO:0000256" key="3">
    <source>
        <dbReference type="ARBA" id="ARBA00022525"/>
    </source>
</evidence>
<keyword evidence="12" id="KW-0624">Polysaccharide degradation</keyword>
<organism evidence="18 19">
    <name type="scientific">Coleophoma cylindrospora</name>
    <dbReference type="NCBI Taxonomy" id="1849047"/>
    <lineage>
        <taxon>Eukaryota</taxon>
        <taxon>Fungi</taxon>
        <taxon>Dikarya</taxon>
        <taxon>Ascomycota</taxon>
        <taxon>Pezizomycotina</taxon>
        <taxon>Leotiomycetes</taxon>
        <taxon>Helotiales</taxon>
        <taxon>Dermateaceae</taxon>
        <taxon>Coleophoma</taxon>
    </lineage>
</organism>
<evidence type="ECO:0000256" key="12">
    <source>
        <dbReference type="ARBA" id="ARBA00023326"/>
    </source>
</evidence>
<evidence type="ECO:0000256" key="16">
    <source>
        <dbReference type="SAM" id="SignalP"/>
    </source>
</evidence>
<dbReference type="GO" id="GO:0004497">
    <property type="term" value="F:monooxygenase activity"/>
    <property type="evidence" value="ECO:0007669"/>
    <property type="project" value="UniProtKB-KW"/>
</dbReference>
<keyword evidence="8" id="KW-0503">Monooxygenase</keyword>
<reference evidence="18 19" key="1">
    <citation type="journal article" date="2018" name="IMA Fungus">
        <title>IMA Genome-F 9: Draft genome sequence of Annulohypoxylon stygium, Aspergillus mulundensis, Berkeleyomyces basicola (syn. Thielaviopsis basicola), Ceratocystis smalleyi, two Cercospora beticola strains, Coleophoma cylindrospora, Fusarium fracticaudum, Phialophora cf. hyalina, and Morchella septimelata.</title>
        <authorList>
            <person name="Wingfield B.D."/>
            <person name="Bills G.F."/>
            <person name="Dong Y."/>
            <person name="Huang W."/>
            <person name="Nel W.J."/>
            <person name="Swalarsk-Parry B.S."/>
            <person name="Vaghefi N."/>
            <person name="Wilken P.M."/>
            <person name="An Z."/>
            <person name="de Beer Z.W."/>
            <person name="De Vos L."/>
            <person name="Chen L."/>
            <person name="Duong T.A."/>
            <person name="Gao Y."/>
            <person name="Hammerbacher A."/>
            <person name="Kikkert J.R."/>
            <person name="Li Y."/>
            <person name="Li H."/>
            <person name="Li K."/>
            <person name="Li Q."/>
            <person name="Liu X."/>
            <person name="Ma X."/>
            <person name="Naidoo K."/>
            <person name="Pethybridge S.J."/>
            <person name="Sun J."/>
            <person name="Steenkamp E.T."/>
            <person name="van der Nest M.A."/>
            <person name="van Wyk S."/>
            <person name="Wingfield M.J."/>
            <person name="Xiong C."/>
            <person name="Yue Q."/>
            <person name="Zhang X."/>
        </authorList>
    </citation>
    <scope>NUCLEOTIDE SEQUENCE [LARGE SCALE GENOMIC DNA]</scope>
    <source>
        <strain evidence="18 19">BP6252</strain>
    </source>
</reference>
<dbReference type="AlphaFoldDB" id="A0A3D8Q8P3"/>
<evidence type="ECO:0000259" key="17">
    <source>
        <dbReference type="Pfam" id="PF03443"/>
    </source>
</evidence>
<evidence type="ECO:0000256" key="6">
    <source>
        <dbReference type="ARBA" id="ARBA00023002"/>
    </source>
</evidence>
<dbReference type="STRING" id="1849047.A0A3D8Q8P3"/>
<comment type="caution">
    <text evidence="18">The sequence shown here is derived from an EMBL/GenBank/DDBJ whole genome shotgun (WGS) entry which is preliminary data.</text>
</comment>
<comment type="cofactor">
    <cofactor evidence="1">
        <name>Cu(2+)</name>
        <dbReference type="ChEBI" id="CHEBI:29036"/>
    </cofactor>
</comment>
<dbReference type="GO" id="GO:0030245">
    <property type="term" value="P:cellulose catabolic process"/>
    <property type="evidence" value="ECO:0007669"/>
    <property type="project" value="UniProtKB-KW"/>
</dbReference>
<keyword evidence="9" id="KW-1015">Disulfide bond</keyword>
<protein>
    <recommendedName>
        <fullName evidence="15">lytic cellulose monooxygenase (C4-dehydrogenating)</fullName>
        <ecNumber evidence="15">1.14.99.56</ecNumber>
    </recommendedName>
</protein>
<keyword evidence="4" id="KW-0479">Metal-binding</keyword>
<accession>A0A3D8Q8P3</accession>
<keyword evidence="3" id="KW-0964">Secreted</keyword>
<feature type="signal peptide" evidence="16">
    <location>
        <begin position="1"/>
        <end position="18"/>
    </location>
</feature>
<evidence type="ECO:0000256" key="1">
    <source>
        <dbReference type="ARBA" id="ARBA00001973"/>
    </source>
</evidence>
<keyword evidence="16" id="KW-0732">Signal</keyword>
<feature type="chain" id="PRO_5017656084" description="lytic cellulose monooxygenase (C4-dehydrogenating)" evidence="16">
    <location>
        <begin position="19"/>
        <end position="250"/>
    </location>
</feature>
<dbReference type="PANTHER" id="PTHR33353">
    <property type="entry name" value="PUTATIVE (AFU_ORTHOLOGUE AFUA_1G12560)-RELATED"/>
    <property type="match status" value="1"/>
</dbReference>
<keyword evidence="11" id="KW-0119">Carbohydrate metabolism</keyword>
<keyword evidence="6" id="KW-0560">Oxidoreductase</keyword>
<evidence type="ECO:0000256" key="15">
    <source>
        <dbReference type="ARBA" id="ARBA00047174"/>
    </source>
</evidence>
<evidence type="ECO:0000313" key="19">
    <source>
        <dbReference type="Proteomes" id="UP000256645"/>
    </source>
</evidence>
<evidence type="ECO:0000256" key="7">
    <source>
        <dbReference type="ARBA" id="ARBA00023008"/>
    </source>
</evidence>
<sequence length="250" mass="26276">MFIQLLSTITALAATVSAHGYIDNATIAGTYYDGYQPYTDPYTSPLPDRIFRPVQGNGPITDITLIDLQCGGYTAGGISGSQPANLTGGPVAAGEAVTLSWTLWPESHVGPVITYMAACPSTGCKGYLPGTDAVWFKVAEAGREGTSDVWGDTPLMYAGNTTSYTIPSCLSSGEYIVRQEIIALHAAYSYPGAQFYPSCHQISVTGSGTSTGPTTKVAIPGVYTETDPGVVYDAYQAQTYTIPGPTVYTC</sequence>
<keyword evidence="5" id="KW-0136">Cellulose degradation</keyword>
<evidence type="ECO:0000256" key="8">
    <source>
        <dbReference type="ARBA" id="ARBA00023033"/>
    </source>
</evidence>
<evidence type="ECO:0000256" key="2">
    <source>
        <dbReference type="ARBA" id="ARBA00004613"/>
    </source>
</evidence>
<feature type="domain" description="Auxiliary Activity family 9 catalytic" evidence="17">
    <location>
        <begin position="19"/>
        <end position="238"/>
    </location>
</feature>
<evidence type="ECO:0000256" key="10">
    <source>
        <dbReference type="ARBA" id="ARBA00023180"/>
    </source>
</evidence>